<dbReference type="GO" id="GO:0016705">
    <property type="term" value="F:oxidoreductase activity, acting on paired donors, with incorporation or reduction of molecular oxygen"/>
    <property type="evidence" value="ECO:0007669"/>
    <property type="project" value="InterPro"/>
</dbReference>
<proteinExistence type="inferred from homology"/>
<dbReference type="STRING" id="1344416.A0A139ASZ1"/>
<keyword evidence="6" id="KW-0560">Oxidoreductase</keyword>
<feature type="region of interest" description="Disordered" evidence="7">
    <location>
        <begin position="246"/>
        <end position="296"/>
    </location>
</feature>
<evidence type="ECO:0000313" key="9">
    <source>
        <dbReference type="Proteomes" id="UP000070544"/>
    </source>
</evidence>
<protein>
    <submittedName>
        <fullName evidence="8">Cytochrome P450</fullName>
    </submittedName>
</protein>
<keyword evidence="5 6" id="KW-0349">Heme</keyword>
<evidence type="ECO:0000256" key="4">
    <source>
        <dbReference type="ARBA" id="ARBA00023004"/>
    </source>
</evidence>
<reference evidence="8 9" key="1">
    <citation type="journal article" date="2015" name="Genome Biol. Evol.">
        <title>Phylogenomic analyses indicate that early fungi evolved digesting cell walls of algal ancestors of land plants.</title>
        <authorList>
            <person name="Chang Y."/>
            <person name="Wang S."/>
            <person name="Sekimoto S."/>
            <person name="Aerts A.L."/>
            <person name="Choi C."/>
            <person name="Clum A."/>
            <person name="LaButti K.M."/>
            <person name="Lindquist E.A."/>
            <person name="Yee Ngan C."/>
            <person name="Ohm R.A."/>
            <person name="Salamov A.A."/>
            <person name="Grigoriev I.V."/>
            <person name="Spatafora J.W."/>
            <person name="Berbee M.L."/>
        </authorList>
    </citation>
    <scope>NUCLEOTIDE SEQUENCE [LARGE SCALE GENOMIC DNA]</scope>
    <source>
        <strain evidence="8 9">JEL478</strain>
    </source>
</reference>
<dbReference type="EMBL" id="KQ965737">
    <property type="protein sequence ID" value="KXS19848.1"/>
    <property type="molecule type" value="Genomic_DNA"/>
</dbReference>
<dbReference type="GO" id="GO:0020037">
    <property type="term" value="F:heme binding"/>
    <property type="evidence" value="ECO:0007669"/>
    <property type="project" value="InterPro"/>
</dbReference>
<dbReference type="OMA" id="RWQRWHG"/>
<evidence type="ECO:0000256" key="1">
    <source>
        <dbReference type="ARBA" id="ARBA00001971"/>
    </source>
</evidence>
<keyword evidence="3 5" id="KW-0479">Metal-binding</keyword>
<feature type="compositionally biased region" description="Basic residues" evidence="7">
    <location>
        <begin position="272"/>
        <end position="283"/>
    </location>
</feature>
<feature type="compositionally biased region" description="Low complexity" evidence="7">
    <location>
        <begin position="284"/>
        <end position="293"/>
    </location>
</feature>
<keyword evidence="4 5" id="KW-0408">Iron</keyword>
<comment type="cofactor">
    <cofactor evidence="1 5">
        <name>heme</name>
        <dbReference type="ChEBI" id="CHEBI:30413"/>
    </cofactor>
</comment>
<dbReference type="PANTHER" id="PTHR24305:SF166">
    <property type="entry name" value="CYTOCHROME P450 12A4, MITOCHONDRIAL-RELATED"/>
    <property type="match status" value="1"/>
</dbReference>
<evidence type="ECO:0000256" key="6">
    <source>
        <dbReference type="RuleBase" id="RU000461"/>
    </source>
</evidence>
<evidence type="ECO:0000313" key="8">
    <source>
        <dbReference type="EMBL" id="KXS19848.1"/>
    </source>
</evidence>
<evidence type="ECO:0000256" key="5">
    <source>
        <dbReference type="PIRSR" id="PIRSR602403-1"/>
    </source>
</evidence>
<evidence type="ECO:0000256" key="2">
    <source>
        <dbReference type="ARBA" id="ARBA00010617"/>
    </source>
</evidence>
<evidence type="ECO:0000256" key="3">
    <source>
        <dbReference type="ARBA" id="ARBA00022723"/>
    </source>
</evidence>
<dbReference type="Proteomes" id="UP000070544">
    <property type="component" value="Unassembled WGS sequence"/>
</dbReference>
<dbReference type="InterPro" id="IPR036396">
    <property type="entry name" value="Cyt_P450_sf"/>
</dbReference>
<gene>
    <name evidence="8" type="ORF">M427DRAFT_131805</name>
</gene>
<dbReference type="InterPro" id="IPR017972">
    <property type="entry name" value="Cyt_P450_CS"/>
</dbReference>
<comment type="similarity">
    <text evidence="2 6">Belongs to the cytochrome P450 family.</text>
</comment>
<sequence>MADREPQLVCQPRALKSAARARISQRHVVCGVQGVSELVGACRNSATPLWIAWQRWNGKLSLTADALLTQYGPVVCISPSMVLVNDGPTVASIFAQRHLDAPKAVRALLTYLQNRISCERRDPVMIATTTKNLKYWRPTFEKNINAMVHDLARTGGTKAEDIVRHLGICTLKNSQVILGGYNFLVIWRMCMPEWLFTWLEHTPFTKPRFRVQWSDLLFDLGAELYRHAKAASKDVVDDAPNVYQRFTESKAGGPRHRTGRRTRSAPKWPVRSSRRPKRLRPRSRSSYTSSRTPNSCRALHKELNTVEGTNVLETLPFLDACIRKDLRFQPPVALTGSRLVPQGGMDGTVLTMQSLSMSRQRPDLFPHAEEYDATRWIGADVLAERRALLVAFGVGARRCPGGNMAVDQMRLLLAALTTPEIMAPFEANGYRSRHDACHLFFTPRPWLHWVKKREQHNVLQPRLHLGFAAAAALGYEAPTILCYAAGPA</sequence>
<dbReference type="PANTHER" id="PTHR24305">
    <property type="entry name" value="CYTOCHROME P450"/>
    <property type="match status" value="1"/>
</dbReference>
<organism evidence="8 9">
    <name type="scientific">Gonapodya prolifera (strain JEL478)</name>
    <name type="common">Monoblepharis prolifera</name>
    <dbReference type="NCBI Taxonomy" id="1344416"/>
    <lineage>
        <taxon>Eukaryota</taxon>
        <taxon>Fungi</taxon>
        <taxon>Fungi incertae sedis</taxon>
        <taxon>Chytridiomycota</taxon>
        <taxon>Chytridiomycota incertae sedis</taxon>
        <taxon>Monoblepharidomycetes</taxon>
        <taxon>Monoblepharidales</taxon>
        <taxon>Gonapodyaceae</taxon>
        <taxon>Gonapodya</taxon>
    </lineage>
</organism>
<keyword evidence="6" id="KW-0503">Monooxygenase</keyword>
<evidence type="ECO:0000256" key="7">
    <source>
        <dbReference type="SAM" id="MobiDB-lite"/>
    </source>
</evidence>
<dbReference type="SUPFAM" id="SSF48264">
    <property type="entry name" value="Cytochrome P450"/>
    <property type="match status" value="1"/>
</dbReference>
<feature type="binding site" description="axial binding residue" evidence="5">
    <location>
        <position position="399"/>
    </location>
    <ligand>
        <name>heme</name>
        <dbReference type="ChEBI" id="CHEBI:30413"/>
    </ligand>
    <ligandPart>
        <name>Fe</name>
        <dbReference type="ChEBI" id="CHEBI:18248"/>
    </ligandPart>
</feature>
<feature type="compositionally biased region" description="Basic residues" evidence="7">
    <location>
        <begin position="253"/>
        <end position="264"/>
    </location>
</feature>
<name>A0A139ASZ1_GONPJ</name>
<dbReference type="InterPro" id="IPR002403">
    <property type="entry name" value="Cyt_P450_E_grp-IV"/>
</dbReference>
<dbReference type="AlphaFoldDB" id="A0A139ASZ1"/>
<accession>A0A139ASZ1</accession>
<dbReference type="PRINTS" id="PR00465">
    <property type="entry name" value="EP450IV"/>
</dbReference>
<dbReference type="Gene3D" id="1.10.630.10">
    <property type="entry name" value="Cytochrome P450"/>
    <property type="match status" value="2"/>
</dbReference>
<dbReference type="Pfam" id="PF00067">
    <property type="entry name" value="p450"/>
    <property type="match status" value="1"/>
</dbReference>
<dbReference type="PROSITE" id="PS00086">
    <property type="entry name" value="CYTOCHROME_P450"/>
    <property type="match status" value="1"/>
</dbReference>
<dbReference type="OrthoDB" id="2119687at2759"/>
<dbReference type="GO" id="GO:0005506">
    <property type="term" value="F:iron ion binding"/>
    <property type="evidence" value="ECO:0007669"/>
    <property type="project" value="InterPro"/>
</dbReference>
<dbReference type="InterPro" id="IPR050121">
    <property type="entry name" value="Cytochrome_P450_monoxygenase"/>
</dbReference>
<dbReference type="InterPro" id="IPR001128">
    <property type="entry name" value="Cyt_P450"/>
</dbReference>
<dbReference type="GO" id="GO:0004497">
    <property type="term" value="F:monooxygenase activity"/>
    <property type="evidence" value="ECO:0007669"/>
    <property type="project" value="UniProtKB-KW"/>
</dbReference>
<keyword evidence="9" id="KW-1185">Reference proteome</keyword>